<keyword evidence="1 5" id="KW-0489">Methyltransferase</keyword>
<dbReference type="EMBL" id="LXMD01000028">
    <property type="protein sequence ID" value="OCG72814.1"/>
    <property type="molecule type" value="Genomic_DNA"/>
</dbReference>
<dbReference type="SUPFAM" id="SSF53335">
    <property type="entry name" value="S-adenosyl-L-methionine-dependent methyltransferases"/>
    <property type="match status" value="1"/>
</dbReference>
<dbReference type="GO" id="GO:0003723">
    <property type="term" value="F:RNA binding"/>
    <property type="evidence" value="ECO:0007669"/>
    <property type="project" value="UniProtKB-UniRule"/>
</dbReference>
<feature type="binding site" evidence="5">
    <location>
        <position position="15"/>
    </location>
    <ligand>
        <name>S-adenosyl-L-methionine</name>
        <dbReference type="ChEBI" id="CHEBI:59789"/>
    </ligand>
</feature>
<dbReference type="AlphaFoldDB" id="A0A1B9N8E8"/>
<comment type="caution">
    <text evidence="6">The sequence shown here is derived from an EMBL/GenBank/DDBJ whole genome shotgun (WGS) entry which is preliminary data.</text>
</comment>
<proteinExistence type="inferred from homology"/>
<gene>
    <name evidence="6" type="ORF">A7J15_09890</name>
</gene>
<dbReference type="PANTHER" id="PTHR11727:SF7">
    <property type="entry name" value="DIMETHYLADENOSINE TRANSFERASE-RELATED"/>
    <property type="match status" value="1"/>
</dbReference>
<evidence type="ECO:0000313" key="6">
    <source>
        <dbReference type="EMBL" id="OCG72814.1"/>
    </source>
</evidence>
<dbReference type="PANTHER" id="PTHR11727">
    <property type="entry name" value="DIMETHYLADENOSINE TRANSFERASE"/>
    <property type="match status" value="1"/>
</dbReference>
<dbReference type="Gene3D" id="3.40.50.150">
    <property type="entry name" value="Vaccinia Virus protein VP39"/>
    <property type="match status" value="1"/>
</dbReference>
<evidence type="ECO:0000256" key="3">
    <source>
        <dbReference type="ARBA" id="ARBA00022691"/>
    </source>
</evidence>
<accession>A0A1B9N8E8</accession>
<keyword evidence="3 5" id="KW-0949">S-adenosyl-L-methionine</keyword>
<feature type="binding site" evidence="5">
    <location>
        <position position="84"/>
    </location>
    <ligand>
        <name>S-adenosyl-L-methionine</name>
        <dbReference type="ChEBI" id="CHEBI:59789"/>
    </ligand>
</feature>
<sequence>MPRSPFGGRHELGQNFLHHRPTIARIVDLVRPTTGAILEIGAGDGALTHELARLGRPLTAIDIDPRRVHDLGRSLRGVRIEHADVLRHPLEAPVVVGNVPFHLTTPILRRLFARPAWRHALLLTQWEVARKRAGVGGATMMTAQSAPWFAFRLEGRVPAWCFAPRPSVDGGLLAIERRRRPLVPATERVGYERFIRVAFTGQGGRMRPIARRLARGDRALADRALAAAGIAGDALPRDLGPEQWAALWTALKRA</sequence>
<dbReference type="STRING" id="904291.A7J15_09890"/>
<feature type="binding site" evidence="5">
    <location>
        <position position="62"/>
    </location>
    <ligand>
        <name>S-adenosyl-L-methionine</name>
        <dbReference type="ChEBI" id="CHEBI:59789"/>
    </ligand>
</feature>
<dbReference type="SMART" id="SM00650">
    <property type="entry name" value="rADc"/>
    <property type="match status" value="1"/>
</dbReference>
<dbReference type="CDD" id="cd02440">
    <property type="entry name" value="AdoMet_MTases"/>
    <property type="match status" value="1"/>
</dbReference>
<keyword evidence="2 5" id="KW-0808">Transferase</keyword>
<feature type="binding site" evidence="5">
    <location>
        <position position="98"/>
    </location>
    <ligand>
        <name>S-adenosyl-L-methionine</name>
        <dbReference type="ChEBI" id="CHEBI:59789"/>
    </ligand>
</feature>
<evidence type="ECO:0000256" key="1">
    <source>
        <dbReference type="ARBA" id="ARBA00022603"/>
    </source>
</evidence>
<dbReference type="OrthoDB" id="3616874at2"/>
<evidence type="ECO:0000256" key="2">
    <source>
        <dbReference type="ARBA" id="ARBA00022679"/>
    </source>
</evidence>
<dbReference type="PROSITE" id="PS51689">
    <property type="entry name" value="SAM_RNA_A_N6_MT"/>
    <property type="match status" value="1"/>
</dbReference>
<organism evidence="6 7">
    <name type="scientific">Microbacterium sediminis</name>
    <dbReference type="NCBI Taxonomy" id="904291"/>
    <lineage>
        <taxon>Bacteria</taxon>
        <taxon>Bacillati</taxon>
        <taxon>Actinomycetota</taxon>
        <taxon>Actinomycetes</taxon>
        <taxon>Micrococcales</taxon>
        <taxon>Microbacteriaceae</taxon>
        <taxon>Microbacterium</taxon>
    </lineage>
</organism>
<dbReference type="InterPro" id="IPR001737">
    <property type="entry name" value="KsgA/Erm"/>
</dbReference>
<evidence type="ECO:0000256" key="4">
    <source>
        <dbReference type="ARBA" id="ARBA00022884"/>
    </source>
</evidence>
<dbReference type="GO" id="GO:0005829">
    <property type="term" value="C:cytosol"/>
    <property type="evidence" value="ECO:0007669"/>
    <property type="project" value="TreeGrafter"/>
</dbReference>
<dbReference type="InterPro" id="IPR029063">
    <property type="entry name" value="SAM-dependent_MTases_sf"/>
</dbReference>
<dbReference type="Proteomes" id="UP000093355">
    <property type="component" value="Unassembled WGS sequence"/>
</dbReference>
<name>A0A1B9N8E8_9MICO</name>
<dbReference type="InterPro" id="IPR020598">
    <property type="entry name" value="rRNA_Ade_methylase_Trfase_N"/>
</dbReference>
<dbReference type="Pfam" id="PF00398">
    <property type="entry name" value="RrnaAD"/>
    <property type="match status" value="1"/>
</dbReference>
<comment type="similarity">
    <text evidence="5">Belongs to the class I-like SAM-binding methyltransferase superfamily. rRNA adenine N(6)-methyltransferase family.</text>
</comment>
<evidence type="ECO:0000313" key="7">
    <source>
        <dbReference type="Proteomes" id="UP000093355"/>
    </source>
</evidence>
<dbReference type="RefSeq" id="WP_067027482.1">
    <property type="nucleotide sequence ID" value="NZ_CP038256.1"/>
</dbReference>
<feature type="binding site" evidence="5">
    <location>
        <position position="41"/>
    </location>
    <ligand>
        <name>S-adenosyl-L-methionine</name>
        <dbReference type="ChEBI" id="CHEBI:59789"/>
    </ligand>
</feature>
<dbReference type="NCBIfam" id="NF000499">
    <property type="entry name" value="Erm23S_rRNA_broad"/>
    <property type="match status" value="1"/>
</dbReference>
<evidence type="ECO:0000256" key="5">
    <source>
        <dbReference type="PROSITE-ProRule" id="PRU01026"/>
    </source>
</evidence>
<keyword evidence="7" id="KW-1185">Reference proteome</keyword>
<keyword evidence="4 5" id="KW-0694">RNA-binding</keyword>
<feature type="binding site" evidence="5">
    <location>
        <position position="17"/>
    </location>
    <ligand>
        <name>S-adenosyl-L-methionine</name>
        <dbReference type="ChEBI" id="CHEBI:59789"/>
    </ligand>
</feature>
<protein>
    <submittedName>
        <fullName evidence="6">23S ribosomal RNA methyltransferase Erm</fullName>
    </submittedName>
</protein>
<reference evidence="6 7" key="1">
    <citation type="submission" date="2016-05" db="EMBL/GenBank/DDBJ databases">
        <authorList>
            <person name="Lavstsen T."/>
            <person name="Jespersen J.S."/>
        </authorList>
    </citation>
    <scope>NUCLEOTIDE SEQUENCE [LARGE SCALE GENOMIC DNA]</scope>
    <source>
        <strain evidence="6 7">YLB-01</strain>
    </source>
</reference>
<dbReference type="GO" id="GO:0000179">
    <property type="term" value="F:rRNA (adenine-N6,N6-)-dimethyltransferase activity"/>
    <property type="evidence" value="ECO:0007669"/>
    <property type="project" value="UniProtKB-UniRule"/>
</dbReference>